<evidence type="ECO:0000256" key="1">
    <source>
        <dbReference type="ARBA" id="ARBA00038158"/>
    </source>
</evidence>
<dbReference type="AlphaFoldDB" id="A0A1Q8RBK2"/>
<dbReference type="SUPFAM" id="SSF53335">
    <property type="entry name" value="S-adenosyl-L-methionine-dependent methyltransferases"/>
    <property type="match status" value="3"/>
</dbReference>
<dbReference type="Pfam" id="PF13489">
    <property type="entry name" value="Methyltransf_23"/>
    <property type="match status" value="3"/>
</dbReference>
<dbReference type="Gene3D" id="3.40.50.150">
    <property type="entry name" value="Vaccinia Virus protein VP39"/>
    <property type="match status" value="3"/>
</dbReference>
<evidence type="ECO:0000313" key="4">
    <source>
        <dbReference type="Proteomes" id="UP000186583"/>
    </source>
</evidence>
<sequence length="949" mass="107597">MADRTSSPAAREPSPARSKTASPEGGASAEPVPEGAQIEVDDGMRMANSVDQFGEGDSTIDDQISSYTASLTSSVVDYPEEFGRRYHAFRPGSYFAPNDESEMDRLDFNHMLVLKTIGNQLYLAPIEEAKTQRILDIGTGTGIWAIQMGDMFPNAEIIGNDFSAIQPGWVPPNVKFEIDDVESPWVHQSKFDFIFSRYMAGSLGNWPKLMESIYDNLNPGGWVEFQDYDFLLKSDDGTLTEKHQTYIWDHLFIDAAKSIGREPCPGPKLEAWAREAGFVNVVHQKFKLPIGPWAKHPYYKDIGMCNLIQFLDGLEAFTLRIFCGVLGWSKEKVLVLLAQVRKEVREGAFHAHGEFHVVYGQKPEKANSTYTESLSSSVVDYPTENGRQYHAFRAGAYFAPNDDSELDRLDFNHQLIMKTIGRKLFLAPVEEEKTHRILDIGTGTGIWAIEAADLFPNAEIIGNDLSANQPAWVPPNVKFEVDDVESSWINPHKFDFIFCRYMAASISDWPKLMRNIYKNTNPGGWVEFQDYDLLYTSDDGSITDEHRTLQWDKQFVEACKSVGREACPGPKLEKWVKDAGFVNVVHQRFKMPIGPWPKDPHYKDIGMCNLIQILDGLEAFTLRVFCTVLGWTRDEVLVLLAEVRNELRSGKFHALADFHVVYAQKPEVEEEAEEEATADVTMHFEPVREMERLDLLNALVGKALGTLYLAPVEQEKTHRILDIGTGTGIWATEVADLFPNAEVREWIGWLRVPPNVKFEVDDVESPWLHDQKFDYIFCRSMAGAILDWPRLIQNVYENTNPGGWAEFQDWDLLYRSDDGSLTDDHQSLKMVKLFIEACTKIGREPCPGPKLEGWIKEGGFVNVVHHRYKLPIGTWPKDPYYKDIGMLNLIQVLDGLEAFNLRLLTGVLGWSREEVLVLLAQVRNELKSGAFHARIELHVAYGQKPHEAK</sequence>
<proteinExistence type="inferred from homology"/>
<accession>A0A1Q8RBK2</accession>
<dbReference type="STRING" id="708187.A0A1Q8RBK2"/>
<dbReference type="OrthoDB" id="2013972at2759"/>
<dbReference type="PANTHER" id="PTHR43591:SF10">
    <property type="entry name" value="ABC TRANSMEMBRANE TYPE-1 DOMAIN-CONTAINING PROTEIN-RELATED"/>
    <property type="match status" value="1"/>
</dbReference>
<dbReference type="GO" id="GO:0008168">
    <property type="term" value="F:methyltransferase activity"/>
    <property type="evidence" value="ECO:0007669"/>
    <property type="project" value="UniProtKB-KW"/>
</dbReference>
<evidence type="ECO:0000256" key="2">
    <source>
        <dbReference type="SAM" id="MobiDB-lite"/>
    </source>
</evidence>
<keyword evidence="4" id="KW-1185">Reference proteome</keyword>
<organism evidence="3 4">
    <name type="scientific">Colletotrichum chlorophyti</name>
    <dbReference type="NCBI Taxonomy" id="708187"/>
    <lineage>
        <taxon>Eukaryota</taxon>
        <taxon>Fungi</taxon>
        <taxon>Dikarya</taxon>
        <taxon>Ascomycota</taxon>
        <taxon>Pezizomycotina</taxon>
        <taxon>Sordariomycetes</taxon>
        <taxon>Hypocreomycetidae</taxon>
        <taxon>Glomerellales</taxon>
        <taxon>Glomerellaceae</taxon>
        <taxon>Colletotrichum</taxon>
    </lineage>
</organism>
<keyword evidence="3" id="KW-0808">Transferase</keyword>
<gene>
    <name evidence="3" type="ORF">CCHL11_05572</name>
</gene>
<dbReference type="CDD" id="cd02440">
    <property type="entry name" value="AdoMet_MTases"/>
    <property type="match status" value="3"/>
</dbReference>
<comment type="caution">
    <text evidence="3">The sequence shown here is derived from an EMBL/GenBank/DDBJ whole genome shotgun (WGS) entry which is preliminary data.</text>
</comment>
<dbReference type="EMBL" id="MPGH01000243">
    <property type="protein sequence ID" value="OLN81629.1"/>
    <property type="molecule type" value="Genomic_DNA"/>
</dbReference>
<name>A0A1Q8RBK2_9PEZI</name>
<feature type="region of interest" description="Disordered" evidence="2">
    <location>
        <begin position="1"/>
        <end position="40"/>
    </location>
</feature>
<evidence type="ECO:0000313" key="3">
    <source>
        <dbReference type="EMBL" id="OLN81629.1"/>
    </source>
</evidence>
<protein>
    <submittedName>
        <fullName evidence="3">Malonyl-[acyl-carrier protein] O-methyltransferase 1-like protein 5</fullName>
    </submittedName>
</protein>
<keyword evidence="3" id="KW-0489">Methyltransferase</keyword>
<dbReference type="Proteomes" id="UP000186583">
    <property type="component" value="Unassembled WGS sequence"/>
</dbReference>
<reference evidence="3 4" key="1">
    <citation type="submission" date="2016-11" db="EMBL/GenBank/DDBJ databases">
        <title>Draft Genome Assembly of Colletotrichum chlorophyti a pathogen of herbaceous plants.</title>
        <authorList>
            <person name="Gan P."/>
            <person name="Narusaka M."/>
            <person name="Tsushima A."/>
            <person name="Narusaka Y."/>
            <person name="Takano Y."/>
            <person name="Shirasu K."/>
        </authorList>
    </citation>
    <scope>NUCLEOTIDE SEQUENCE [LARGE SCALE GENOMIC DNA]</scope>
    <source>
        <strain evidence="3 4">NTL11</strain>
    </source>
</reference>
<comment type="similarity">
    <text evidence="1">Belongs to the methyltransferase superfamily. LaeA methyltransferase family.</text>
</comment>
<dbReference type="PANTHER" id="PTHR43591">
    <property type="entry name" value="METHYLTRANSFERASE"/>
    <property type="match status" value="1"/>
</dbReference>
<dbReference type="InterPro" id="IPR029063">
    <property type="entry name" value="SAM-dependent_MTases_sf"/>
</dbReference>
<dbReference type="GO" id="GO:0032259">
    <property type="term" value="P:methylation"/>
    <property type="evidence" value="ECO:0007669"/>
    <property type="project" value="UniProtKB-KW"/>
</dbReference>